<dbReference type="InterPro" id="IPR047216">
    <property type="entry name" value="Endonuclease_DUF559_bact"/>
</dbReference>
<organism evidence="2 3">
    <name type="scientific">Nodularia spumigena UHCC 0039</name>
    <dbReference type="NCBI Taxonomy" id="1914872"/>
    <lineage>
        <taxon>Bacteria</taxon>
        <taxon>Bacillati</taxon>
        <taxon>Cyanobacteriota</taxon>
        <taxon>Cyanophyceae</taxon>
        <taxon>Nostocales</taxon>
        <taxon>Nodulariaceae</taxon>
        <taxon>Nodularia</taxon>
    </lineage>
</organism>
<dbReference type="InterPro" id="IPR007569">
    <property type="entry name" value="DUF559"/>
</dbReference>
<dbReference type="KEGG" id="nsp:BMF81_00591"/>
<evidence type="ECO:0000259" key="1">
    <source>
        <dbReference type="Pfam" id="PF04480"/>
    </source>
</evidence>
<evidence type="ECO:0000313" key="3">
    <source>
        <dbReference type="Proteomes" id="UP000244056"/>
    </source>
</evidence>
<protein>
    <recommendedName>
        <fullName evidence="1">DUF559 domain-containing protein</fullName>
    </recommendedName>
</protein>
<dbReference type="SUPFAM" id="SSF52980">
    <property type="entry name" value="Restriction endonuclease-like"/>
    <property type="match status" value="1"/>
</dbReference>
<gene>
    <name evidence="2" type="ORF">BMF81_00591</name>
</gene>
<dbReference type="GeneID" id="78015987"/>
<name>A0A2S0PZ60_NODSP</name>
<dbReference type="Pfam" id="PF04480">
    <property type="entry name" value="DUF559"/>
    <property type="match status" value="1"/>
</dbReference>
<feature type="domain" description="DUF559" evidence="1">
    <location>
        <begin position="15"/>
        <end position="117"/>
    </location>
</feature>
<sequence length="128" mass="15002">MKISNFHLPYNPQLVERAKTLRKNMTKAEKKLWYDYLRNFQFRVHRQRPIDNFIVDFYCPNLSLVIEVDGESHSTDLAQNYDRERTQILEGYGLRIIRFTNQEVLNAFAGVCATIEELIPPTPLLKGG</sequence>
<dbReference type="Gene3D" id="3.40.960.10">
    <property type="entry name" value="VSR Endonuclease"/>
    <property type="match status" value="1"/>
</dbReference>
<dbReference type="AlphaFoldDB" id="A0A2S0PZ60"/>
<proteinExistence type="predicted"/>
<reference evidence="2 3" key="1">
    <citation type="submission" date="2017-03" db="EMBL/GenBank/DDBJ databases">
        <title>Comparative genomics of the toxic Baltic Sea cyanobacteria Nodularia spumigena UHCC 0039 and its response on varying salinity.</title>
        <authorList>
            <person name="Teikari J.E."/>
        </authorList>
    </citation>
    <scope>NUCLEOTIDE SEQUENCE [LARGE SCALE GENOMIC DNA]</scope>
    <source>
        <strain evidence="2 3">UHCC 0039</strain>
    </source>
</reference>
<evidence type="ECO:0000313" key="2">
    <source>
        <dbReference type="EMBL" id="AVZ29746.1"/>
    </source>
</evidence>
<dbReference type="CDD" id="cd01038">
    <property type="entry name" value="Endonuclease_DUF559"/>
    <property type="match status" value="1"/>
</dbReference>
<dbReference type="EMBL" id="CP020114">
    <property type="protein sequence ID" value="AVZ29746.1"/>
    <property type="molecule type" value="Genomic_DNA"/>
</dbReference>
<dbReference type="PANTHER" id="PTHR38590:SF1">
    <property type="entry name" value="BLL0828 PROTEIN"/>
    <property type="match status" value="1"/>
</dbReference>
<dbReference type="PANTHER" id="PTHR38590">
    <property type="entry name" value="BLL0828 PROTEIN"/>
    <property type="match status" value="1"/>
</dbReference>
<dbReference type="RefSeq" id="WP_107805880.1">
    <property type="nucleotide sequence ID" value="NZ_CAWNZE010000001.1"/>
</dbReference>
<dbReference type="InterPro" id="IPR011335">
    <property type="entry name" value="Restrct_endonuc-II-like"/>
</dbReference>
<accession>A0A2S0PZ60</accession>
<dbReference type="Proteomes" id="UP000244056">
    <property type="component" value="Chromosome"/>
</dbReference>